<accession>A0A371GTS0</accession>
<sequence length="144" mass="16805">RCGPANNLAKSHLSRDRIICLNKRYSYIPIPVHSACDVCHMARQNKLSFNKNNNRATDLYFLKVVDDKSRYIWVMMLKLKSEVPRHVVNFVAMIETQFNKRVKVIRSDNGTEFILKDFYANKGIVHQTNCVATPQKNGRVERRH</sequence>
<evidence type="ECO:0000313" key="3">
    <source>
        <dbReference type="Proteomes" id="UP000257109"/>
    </source>
</evidence>
<dbReference type="OrthoDB" id="1749397at2759"/>
<dbReference type="Proteomes" id="UP000257109">
    <property type="component" value="Unassembled WGS sequence"/>
</dbReference>
<gene>
    <name evidence="2" type="ORF">CR513_23739</name>
</gene>
<evidence type="ECO:0000313" key="2">
    <source>
        <dbReference type="EMBL" id="RDX93940.1"/>
    </source>
</evidence>
<dbReference type="SUPFAM" id="SSF53098">
    <property type="entry name" value="Ribonuclease H-like"/>
    <property type="match status" value="1"/>
</dbReference>
<proteinExistence type="predicted"/>
<protein>
    <recommendedName>
        <fullName evidence="1">Integrase catalytic domain-containing protein</fullName>
    </recommendedName>
</protein>
<dbReference type="Pfam" id="PF00665">
    <property type="entry name" value="rve"/>
    <property type="match status" value="1"/>
</dbReference>
<evidence type="ECO:0000259" key="1">
    <source>
        <dbReference type="PROSITE" id="PS50994"/>
    </source>
</evidence>
<reference evidence="2" key="1">
    <citation type="submission" date="2018-05" db="EMBL/GenBank/DDBJ databases">
        <title>Draft genome of Mucuna pruriens seed.</title>
        <authorList>
            <person name="Nnadi N.E."/>
            <person name="Vos R."/>
            <person name="Hasami M.H."/>
            <person name="Devisetty U.K."/>
            <person name="Aguiy J.C."/>
        </authorList>
    </citation>
    <scope>NUCLEOTIDE SEQUENCE [LARGE SCALE GENOMIC DNA]</scope>
    <source>
        <strain evidence="2">JCA_2017</strain>
    </source>
</reference>
<dbReference type="STRING" id="157652.A0A371GTS0"/>
<name>A0A371GTS0_MUCPR</name>
<dbReference type="InterPro" id="IPR012337">
    <property type="entry name" value="RNaseH-like_sf"/>
</dbReference>
<feature type="non-terminal residue" evidence="2">
    <location>
        <position position="1"/>
    </location>
</feature>
<dbReference type="EMBL" id="QJKJ01004494">
    <property type="protein sequence ID" value="RDX93940.1"/>
    <property type="molecule type" value="Genomic_DNA"/>
</dbReference>
<keyword evidence="3" id="KW-1185">Reference proteome</keyword>
<dbReference type="PROSITE" id="PS50994">
    <property type="entry name" value="INTEGRASE"/>
    <property type="match status" value="1"/>
</dbReference>
<dbReference type="InterPro" id="IPR039537">
    <property type="entry name" value="Retrotran_Ty1/copia-like"/>
</dbReference>
<dbReference type="AlphaFoldDB" id="A0A371GTS0"/>
<dbReference type="InterPro" id="IPR036397">
    <property type="entry name" value="RNaseH_sf"/>
</dbReference>
<comment type="caution">
    <text evidence="2">The sequence shown here is derived from an EMBL/GenBank/DDBJ whole genome shotgun (WGS) entry which is preliminary data.</text>
</comment>
<organism evidence="2 3">
    <name type="scientific">Mucuna pruriens</name>
    <name type="common">Velvet bean</name>
    <name type="synonym">Dolichos pruriens</name>
    <dbReference type="NCBI Taxonomy" id="157652"/>
    <lineage>
        <taxon>Eukaryota</taxon>
        <taxon>Viridiplantae</taxon>
        <taxon>Streptophyta</taxon>
        <taxon>Embryophyta</taxon>
        <taxon>Tracheophyta</taxon>
        <taxon>Spermatophyta</taxon>
        <taxon>Magnoliopsida</taxon>
        <taxon>eudicotyledons</taxon>
        <taxon>Gunneridae</taxon>
        <taxon>Pentapetalae</taxon>
        <taxon>rosids</taxon>
        <taxon>fabids</taxon>
        <taxon>Fabales</taxon>
        <taxon>Fabaceae</taxon>
        <taxon>Papilionoideae</taxon>
        <taxon>50 kb inversion clade</taxon>
        <taxon>NPAAA clade</taxon>
        <taxon>indigoferoid/millettioid clade</taxon>
        <taxon>Phaseoleae</taxon>
        <taxon>Mucuna</taxon>
    </lineage>
</organism>
<dbReference type="Gene3D" id="3.30.420.10">
    <property type="entry name" value="Ribonuclease H-like superfamily/Ribonuclease H"/>
    <property type="match status" value="1"/>
</dbReference>
<dbReference type="GO" id="GO:0003676">
    <property type="term" value="F:nucleic acid binding"/>
    <property type="evidence" value="ECO:0007669"/>
    <property type="project" value="InterPro"/>
</dbReference>
<dbReference type="InterPro" id="IPR001584">
    <property type="entry name" value="Integrase_cat-core"/>
</dbReference>
<feature type="domain" description="Integrase catalytic" evidence="1">
    <location>
        <begin position="25"/>
        <end position="144"/>
    </location>
</feature>
<dbReference type="PANTHER" id="PTHR42648:SF31">
    <property type="entry name" value="RNA-DIRECTED DNA POLYMERASE"/>
    <property type="match status" value="1"/>
</dbReference>
<dbReference type="GO" id="GO:0015074">
    <property type="term" value="P:DNA integration"/>
    <property type="evidence" value="ECO:0007669"/>
    <property type="project" value="InterPro"/>
</dbReference>
<dbReference type="PANTHER" id="PTHR42648">
    <property type="entry name" value="TRANSPOSASE, PUTATIVE-RELATED"/>
    <property type="match status" value="1"/>
</dbReference>